<dbReference type="GO" id="GO:0042500">
    <property type="term" value="F:aspartic endopeptidase activity, intramembrane cleaving"/>
    <property type="evidence" value="ECO:0007669"/>
    <property type="project" value="InterPro"/>
</dbReference>
<evidence type="ECO:0000313" key="11">
    <source>
        <dbReference type="Proteomes" id="UP000182444"/>
    </source>
</evidence>
<dbReference type="GeneID" id="2909543"/>
<evidence type="ECO:0000256" key="3">
    <source>
        <dbReference type="ARBA" id="ARBA00022692"/>
    </source>
</evidence>
<reference evidence="10 11" key="1">
    <citation type="journal article" date="2016" name="PLoS ONE">
        <title>Sequence Assembly of Yarrowia lipolytica Strain W29/CLIB89 Shows Transposable Element Diversity.</title>
        <authorList>
            <person name="Magnan C."/>
            <person name="Yu J."/>
            <person name="Chang I."/>
            <person name="Jahn E."/>
            <person name="Kanomata Y."/>
            <person name="Wu J."/>
            <person name="Zeller M."/>
            <person name="Oakes M."/>
            <person name="Baldi P."/>
            <person name="Sandmeyer S."/>
        </authorList>
    </citation>
    <scope>NUCLEOTIDE SEQUENCE [LARGE SCALE GENOMIC DNA]</scope>
    <source>
        <strain evidence="11">CLIB89(W29)</strain>
    </source>
</reference>
<evidence type="ECO:0008006" key="12">
    <source>
        <dbReference type="Google" id="ProtNLM"/>
    </source>
</evidence>
<keyword evidence="4" id="KW-0378">Hydrolase</keyword>
<feature type="transmembrane region" description="Helical" evidence="9">
    <location>
        <begin position="518"/>
        <end position="542"/>
    </location>
</feature>
<comment type="subcellular location">
    <subcellularLocation>
        <location evidence="1">Endoplasmic reticulum membrane</location>
        <topology evidence="1">Multi-pass membrane protein</topology>
    </subcellularLocation>
</comment>
<feature type="transmembrane region" description="Helical" evidence="9">
    <location>
        <begin position="433"/>
        <end position="457"/>
    </location>
</feature>
<dbReference type="PANTHER" id="PTHR12174">
    <property type="entry name" value="SIGNAL PEPTIDE PEPTIDASE"/>
    <property type="match status" value="1"/>
</dbReference>
<evidence type="ECO:0000256" key="2">
    <source>
        <dbReference type="ARBA" id="ARBA00006859"/>
    </source>
</evidence>
<dbReference type="VEuPathDB" id="FungiDB:YALI1_C06328g"/>
<keyword evidence="5" id="KW-0256">Endoplasmic reticulum</keyword>
<comment type="similarity">
    <text evidence="2">Belongs to the peptidase A22B family.</text>
</comment>
<dbReference type="RefSeq" id="XP_501454.3">
    <property type="nucleotide sequence ID" value="XM_501454.3"/>
</dbReference>
<dbReference type="GO" id="GO:0006465">
    <property type="term" value="P:signal peptide processing"/>
    <property type="evidence" value="ECO:0007669"/>
    <property type="project" value="TreeGrafter"/>
</dbReference>
<dbReference type="PANTHER" id="PTHR12174:SF23">
    <property type="entry name" value="MINOR HISTOCOMPATIBILITY ANTIGEN H13"/>
    <property type="match status" value="1"/>
</dbReference>
<feature type="transmembrane region" description="Helical" evidence="9">
    <location>
        <begin position="548"/>
        <end position="566"/>
    </location>
</feature>
<evidence type="ECO:0000256" key="7">
    <source>
        <dbReference type="ARBA" id="ARBA00023136"/>
    </source>
</evidence>
<feature type="transmembrane region" description="Helical" evidence="9">
    <location>
        <begin position="403"/>
        <end position="421"/>
    </location>
</feature>
<organism evidence="10 11">
    <name type="scientific">Yarrowia lipolytica</name>
    <name type="common">Candida lipolytica</name>
    <dbReference type="NCBI Taxonomy" id="4952"/>
    <lineage>
        <taxon>Eukaryota</taxon>
        <taxon>Fungi</taxon>
        <taxon>Dikarya</taxon>
        <taxon>Ascomycota</taxon>
        <taxon>Saccharomycotina</taxon>
        <taxon>Dipodascomycetes</taxon>
        <taxon>Dipodascales</taxon>
        <taxon>Dipodascales incertae sedis</taxon>
        <taxon>Yarrowia</taxon>
    </lineage>
</organism>
<sequence>MVYLDIYQTAISLTDAMNNSTVLQGKVAEIASRVLDKIPDHVKTQVADHVTKLTDIGKFYYDNRNDYTSTVTDHVISYYDKVATCAGTHYAQLGNAVTMWMHDLPFDEQILIFSFLMVAAVAVVYAGAKAGVCRPFGSRDPDENSELFHICDLQETQTESVGDSEALFMPVFGGLFLCGLYFAIKYLSKETVQWFLTHYMSFAGSMSVGLVVSMGYKGLLRTVFNSNVAHYKIVLCDDRAYRGVGSFSRSDIEQMECDKAEKADGEKKNSKSKAKKKSKKDKTVSKGKSNAGGVGKAVEKSDSVVAVVESAKNTPTKGNKKSKKDKKGETGLNGSQRAGKMSDIDDSFKTESKKSKFNLMAKYFPIITTDDQLYAIHFTVVDILCFFLSIFCLLSMIKYPEIAKNWIINNLLGVCIAITGMSTLKLSTFKSGLIMLAGLFFYDIFFVFGTDIMLTVATSIDGPIKLVVPKNEFGKGALLGLGDIVVPGVYMSLCLRYDVFRYYKDGKEPFHLARKINAPYFVTSLIFYVIALITTMVVLFVFEHGQPALLYICPALMISTFLVGVYQGELGALWAYDGENELEE</sequence>
<feature type="transmembrane region" description="Helical" evidence="9">
    <location>
        <begin position="477"/>
        <end position="497"/>
    </location>
</feature>
<dbReference type="EMBL" id="CP017555">
    <property type="protein sequence ID" value="AOW02351.1"/>
    <property type="molecule type" value="Genomic_DNA"/>
</dbReference>
<evidence type="ECO:0000256" key="4">
    <source>
        <dbReference type="ARBA" id="ARBA00022801"/>
    </source>
</evidence>
<feature type="region of interest" description="Disordered" evidence="8">
    <location>
        <begin position="309"/>
        <end position="343"/>
    </location>
</feature>
<dbReference type="Proteomes" id="UP000182444">
    <property type="component" value="Chromosome 1C"/>
</dbReference>
<protein>
    <recommendedName>
        <fullName evidence="12">Signal peptide peptidase-domain-containing protein</fullName>
    </recommendedName>
</protein>
<feature type="compositionally biased region" description="Basic and acidic residues" evidence="8">
    <location>
        <begin position="259"/>
        <end position="269"/>
    </location>
</feature>
<dbReference type="GO" id="GO:0098554">
    <property type="term" value="C:cytoplasmic side of endoplasmic reticulum membrane"/>
    <property type="evidence" value="ECO:0007669"/>
    <property type="project" value="TreeGrafter"/>
</dbReference>
<evidence type="ECO:0000256" key="5">
    <source>
        <dbReference type="ARBA" id="ARBA00022824"/>
    </source>
</evidence>
<dbReference type="OMA" id="ARNISHW"/>
<dbReference type="InterPro" id="IPR006639">
    <property type="entry name" value="Preselin/SPP"/>
</dbReference>
<gene>
    <name evidence="10" type="ORF">YALI1_C06328g</name>
</gene>
<feature type="transmembrane region" description="Helical" evidence="9">
    <location>
        <begin position="110"/>
        <end position="128"/>
    </location>
</feature>
<evidence type="ECO:0000256" key="1">
    <source>
        <dbReference type="ARBA" id="ARBA00004477"/>
    </source>
</evidence>
<keyword evidence="3 9" id="KW-0812">Transmembrane</keyword>
<dbReference type="KEGG" id="yli:2909543"/>
<feature type="compositionally biased region" description="Basic residues" evidence="8">
    <location>
        <begin position="270"/>
        <end position="280"/>
    </location>
</feature>
<evidence type="ECO:0000256" key="8">
    <source>
        <dbReference type="SAM" id="MobiDB-lite"/>
    </source>
</evidence>
<dbReference type="InterPro" id="IPR007369">
    <property type="entry name" value="Peptidase_A22B_SPP"/>
</dbReference>
<dbReference type="SMART" id="SM00730">
    <property type="entry name" value="PSN"/>
    <property type="match status" value="1"/>
</dbReference>
<keyword evidence="6 9" id="KW-1133">Transmembrane helix</keyword>
<evidence type="ECO:0000256" key="6">
    <source>
        <dbReference type="ARBA" id="ARBA00022989"/>
    </source>
</evidence>
<dbReference type="eggNOG" id="KOG2443">
    <property type="taxonomic scope" value="Eukaryota"/>
</dbReference>
<evidence type="ECO:0000313" key="10">
    <source>
        <dbReference type="EMBL" id="AOW02351.1"/>
    </source>
</evidence>
<feature type="region of interest" description="Disordered" evidence="8">
    <location>
        <begin position="259"/>
        <end position="297"/>
    </location>
</feature>
<accession>A0A1D8N9P2</accession>
<feature type="transmembrane region" description="Helical" evidence="9">
    <location>
        <begin position="373"/>
        <end position="397"/>
    </location>
</feature>
<proteinExistence type="inferred from homology"/>
<feature type="transmembrane region" description="Helical" evidence="9">
    <location>
        <begin position="166"/>
        <end position="184"/>
    </location>
</feature>
<dbReference type="AlphaFoldDB" id="A0A1D8N9P2"/>
<dbReference type="Pfam" id="PF04258">
    <property type="entry name" value="Peptidase_A22B"/>
    <property type="match status" value="1"/>
</dbReference>
<name>A0A1D8N9P2_YARLL</name>
<evidence type="ECO:0000256" key="9">
    <source>
        <dbReference type="SAM" id="Phobius"/>
    </source>
</evidence>
<dbReference type="VEuPathDB" id="FungiDB:YALI0_C04818g"/>
<dbReference type="GO" id="GO:0033619">
    <property type="term" value="P:membrane protein proteolysis"/>
    <property type="evidence" value="ECO:0007669"/>
    <property type="project" value="TreeGrafter"/>
</dbReference>
<feature type="transmembrane region" description="Helical" evidence="9">
    <location>
        <begin position="196"/>
        <end position="216"/>
    </location>
</feature>
<dbReference type="GO" id="GO:0098553">
    <property type="term" value="C:lumenal side of endoplasmic reticulum membrane"/>
    <property type="evidence" value="ECO:0007669"/>
    <property type="project" value="TreeGrafter"/>
</dbReference>
<keyword evidence="7 9" id="KW-0472">Membrane</keyword>